<keyword evidence="5" id="KW-1185">Reference proteome</keyword>
<sequence length="228" mass="25923">MQDQWDNPEFARYWDQAALIRNPIRAEQIEILVSLIADLYQKGTHILDLGIGSGQIEELLFARRPESVVVGIDASRAMLDLAQERLTSYKAQCTLIQHDLATLQECTLPTATYQLAFSVQTLHHLTYEEQQAVFRFVAQTLAPGGIFLLIDRVEIKPEPFGALYLSMWNHLTASQDTENAFFEELRQKEDHPMPLEQLLKGLQEAGFQTSCLHLYLHRAFVAGIKPAQ</sequence>
<dbReference type="PANTHER" id="PTHR43861:SF1">
    <property type="entry name" value="TRANS-ACONITATE 2-METHYLTRANSFERASE"/>
    <property type="match status" value="1"/>
</dbReference>
<reference evidence="4 5" key="1">
    <citation type="submission" date="2018-06" db="EMBL/GenBank/DDBJ databases">
        <title>Genomic Encyclopedia of Archaeal and Bacterial Type Strains, Phase II (KMG-II): from individual species to whole genera.</title>
        <authorList>
            <person name="Goeker M."/>
        </authorList>
    </citation>
    <scope>NUCLEOTIDE SEQUENCE [LARGE SCALE GENOMIC DNA]</scope>
    <source>
        <strain evidence="4 5">ATCC BAA-1881</strain>
    </source>
</reference>
<dbReference type="GO" id="GO:0008168">
    <property type="term" value="F:methyltransferase activity"/>
    <property type="evidence" value="ECO:0007669"/>
    <property type="project" value="UniProtKB-KW"/>
</dbReference>
<keyword evidence="2 4" id="KW-0808">Transferase</keyword>
<organism evidence="4 5">
    <name type="scientific">Thermosporothrix hazakensis</name>
    <dbReference type="NCBI Taxonomy" id="644383"/>
    <lineage>
        <taxon>Bacteria</taxon>
        <taxon>Bacillati</taxon>
        <taxon>Chloroflexota</taxon>
        <taxon>Ktedonobacteria</taxon>
        <taxon>Ktedonobacterales</taxon>
        <taxon>Thermosporotrichaceae</taxon>
        <taxon>Thermosporothrix</taxon>
    </lineage>
</organism>
<dbReference type="RefSeq" id="WP_170142534.1">
    <property type="nucleotide sequence ID" value="NZ_BIFX01000003.1"/>
</dbReference>
<dbReference type="Pfam" id="PF13649">
    <property type="entry name" value="Methyltransf_25"/>
    <property type="match status" value="1"/>
</dbReference>
<dbReference type="PANTHER" id="PTHR43861">
    <property type="entry name" value="TRANS-ACONITATE 2-METHYLTRANSFERASE-RELATED"/>
    <property type="match status" value="1"/>
</dbReference>
<dbReference type="Proteomes" id="UP000248806">
    <property type="component" value="Unassembled WGS sequence"/>
</dbReference>
<dbReference type="CDD" id="cd02440">
    <property type="entry name" value="AdoMet_MTases"/>
    <property type="match status" value="1"/>
</dbReference>
<proteinExistence type="predicted"/>
<dbReference type="Gene3D" id="3.40.50.150">
    <property type="entry name" value="Vaccinia Virus protein VP39"/>
    <property type="match status" value="1"/>
</dbReference>
<dbReference type="GO" id="GO:0032259">
    <property type="term" value="P:methylation"/>
    <property type="evidence" value="ECO:0007669"/>
    <property type="project" value="UniProtKB-KW"/>
</dbReference>
<gene>
    <name evidence="4" type="ORF">EI42_02160</name>
</gene>
<dbReference type="AlphaFoldDB" id="A0A326U9H6"/>
<protein>
    <submittedName>
        <fullName evidence="4">Methyltransferase family protein</fullName>
    </submittedName>
</protein>
<name>A0A326U9H6_THEHA</name>
<accession>A0A326U9H6</accession>
<evidence type="ECO:0000313" key="4">
    <source>
        <dbReference type="EMBL" id="PZW31063.1"/>
    </source>
</evidence>
<dbReference type="InterPro" id="IPR029063">
    <property type="entry name" value="SAM-dependent_MTases_sf"/>
</dbReference>
<dbReference type="SUPFAM" id="SSF53335">
    <property type="entry name" value="S-adenosyl-L-methionine-dependent methyltransferases"/>
    <property type="match status" value="1"/>
</dbReference>
<evidence type="ECO:0000256" key="1">
    <source>
        <dbReference type="ARBA" id="ARBA00022603"/>
    </source>
</evidence>
<dbReference type="InterPro" id="IPR041698">
    <property type="entry name" value="Methyltransf_25"/>
</dbReference>
<evidence type="ECO:0000313" key="5">
    <source>
        <dbReference type="Proteomes" id="UP000248806"/>
    </source>
</evidence>
<comment type="caution">
    <text evidence="4">The sequence shown here is derived from an EMBL/GenBank/DDBJ whole genome shotgun (WGS) entry which is preliminary data.</text>
</comment>
<keyword evidence="1 4" id="KW-0489">Methyltransferase</keyword>
<evidence type="ECO:0000256" key="2">
    <source>
        <dbReference type="ARBA" id="ARBA00022679"/>
    </source>
</evidence>
<evidence type="ECO:0000259" key="3">
    <source>
        <dbReference type="Pfam" id="PF13649"/>
    </source>
</evidence>
<feature type="domain" description="Methyltransferase" evidence="3">
    <location>
        <begin position="46"/>
        <end position="145"/>
    </location>
</feature>
<dbReference type="EMBL" id="QKUF01000006">
    <property type="protein sequence ID" value="PZW31063.1"/>
    <property type="molecule type" value="Genomic_DNA"/>
</dbReference>